<dbReference type="Gene3D" id="3.40.50.720">
    <property type="entry name" value="NAD(P)-binding Rossmann-like Domain"/>
    <property type="match status" value="1"/>
</dbReference>
<dbReference type="SUPFAM" id="SSF51735">
    <property type="entry name" value="NAD(P)-binding Rossmann-fold domains"/>
    <property type="match status" value="1"/>
</dbReference>
<gene>
    <name evidence="3" type="ORF">SAMN06265348_113151</name>
</gene>
<dbReference type="InterPro" id="IPR002347">
    <property type="entry name" value="SDR_fam"/>
</dbReference>
<dbReference type="AlphaFoldDB" id="A0A521FKY7"/>
<dbReference type="PRINTS" id="PR00080">
    <property type="entry name" value="SDRFAMILY"/>
</dbReference>
<name>A0A521FKY7_9SPHI</name>
<evidence type="ECO:0000313" key="3">
    <source>
        <dbReference type="EMBL" id="SMO96796.1"/>
    </source>
</evidence>
<dbReference type="PRINTS" id="PR00081">
    <property type="entry name" value="GDHRDH"/>
</dbReference>
<dbReference type="FunFam" id="3.40.50.720:FF:000084">
    <property type="entry name" value="Short-chain dehydrogenase reductase"/>
    <property type="match status" value="1"/>
</dbReference>
<dbReference type="PANTHER" id="PTHR42879">
    <property type="entry name" value="3-OXOACYL-(ACYL-CARRIER-PROTEIN) REDUCTASE"/>
    <property type="match status" value="1"/>
</dbReference>
<dbReference type="Pfam" id="PF00106">
    <property type="entry name" value="adh_short"/>
    <property type="match status" value="1"/>
</dbReference>
<evidence type="ECO:0000256" key="2">
    <source>
        <dbReference type="RuleBase" id="RU000363"/>
    </source>
</evidence>
<protein>
    <submittedName>
        <fullName evidence="3">Short-chain dehydrogenase</fullName>
    </submittedName>
</protein>
<reference evidence="3 4" key="1">
    <citation type="submission" date="2017-05" db="EMBL/GenBank/DDBJ databases">
        <authorList>
            <person name="Varghese N."/>
            <person name="Submissions S."/>
        </authorList>
    </citation>
    <scope>NUCLEOTIDE SEQUENCE [LARGE SCALE GENOMIC DNA]</scope>
    <source>
        <strain evidence="3 4">DSM 19036</strain>
    </source>
</reference>
<dbReference type="OrthoDB" id="9804774at2"/>
<dbReference type="CDD" id="cd05233">
    <property type="entry name" value="SDR_c"/>
    <property type="match status" value="1"/>
</dbReference>
<dbReference type="EMBL" id="FXTN01000013">
    <property type="protein sequence ID" value="SMO96796.1"/>
    <property type="molecule type" value="Genomic_DNA"/>
</dbReference>
<keyword evidence="4" id="KW-1185">Reference proteome</keyword>
<comment type="similarity">
    <text evidence="1 2">Belongs to the short-chain dehydrogenases/reductases (SDR) family.</text>
</comment>
<evidence type="ECO:0000313" key="4">
    <source>
        <dbReference type="Proteomes" id="UP000320300"/>
    </source>
</evidence>
<dbReference type="InterPro" id="IPR050259">
    <property type="entry name" value="SDR"/>
</dbReference>
<organism evidence="3 4">
    <name type="scientific">Pedobacter westerhofensis</name>
    <dbReference type="NCBI Taxonomy" id="425512"/>
    <lineage>
        <taxon>Bacteria</taxon>
        <taxon>Pseudomonadati</taxon>
        <taxon>Bacteroidota</taxon>
        <taxon>Sphingobacteriia</taxon>
        <taxon>Sphingobacteriales</taxon>
        <taxon>Sphingobacteriaceae</taxon>
        <taxon>Pedobacter</taxon>
    </lineage>
</organism>
<evidence type="ECO:0000256" key="1">
    <source>
        <dbReference type="ARBA" id="ARBA00006484"/>
    </source>
</evidence>
<proteinExistence type="inferred from homology"/>
<sequence length="264" mass="28119">MDLQLENKTAFITGSTQGIGFAIARALLREGVQVIINGRTQEKVTSAVERLQNGNINAAVTGIAADLADPADTESLVAQLPPIDILVNNVGIFEMKEFSEISDNDWQRMFDVNVMSGVRLSRALLPKMLARNWGRILFISSESGINIPANMIHYGLTKTAMISLSRGLAQLTKNTGVTVNTLIIGPTYSDGVSETVEAIAAAQTQDSAVLKQHLIGSVYPTSILNRFLDPAEVADIAVFLTSPLALATNGAAVRADGGVLNTIL</sequence>
<dbReference type="InterPro" id="IPR036291">
    <property type="entry name" value="NAD(P)-bd_dom_sf"/>
</dbReference>
<dbReference type="Proteomes" id="UP000320300">
    <property type="component" value="Unassembled WGS sequence"/>
</dbReference>
<dbReference type="RefSeq" id="WP_142530571.1">
    <property type="nucleotide sequence ID" value="NZ_CBCSJO010000012.1"/>
</dbReference>
<accession>A0A521FKY7</accession>